<reference evidence="8" key="1">
    <citation type="journal article" date="2014" name="Proc. Natl. Acad. Sci. U.S.A.">
        <title>Extensive sampling of basidiomycete genomes demonstrates inadequacy of the white-rot/brown-rot paradigm for wood decay fungi.</title>
        <authorList>
            <person name="Riley R."/>
            <person name="Salamov A.A."/>
            <person name="Brown D.W."/>
            <person name="Nagy L.G."/>
            <person name="Floudas D."/>
            <person name="Held B.W."/>
            <person name="Levasseur A."/>
            <person name="Lombard V."/>
            <person name="Morin E."/>
            <person name="Otillar R."/>
            <person name="Lindquist E.A."/>
            <person name="Sun H."/>
            <person name="LaButti K.M."/>
            <person name="Schmutz J."/>
            <person name="Jabbour D."/>
            <person name="Luo H."/>
            <person name="Baker S.E."/>
            <person name="Pisabarro A.G."/>
            <person name="Walton J.D."/>
            <person name="Blanchette R.A."/>
            <person name="Henrissat B."/>
            <person name="Martin F."/>
            <person name="Cullen D."/>
            <person name="Hibbett D.S."/>
            <person name="Grigoriev I.V."/>
        </authorList>
    </citation>
    <scope>NUCLEOTIDE SEQUENCE [LARGE SCALE GENOMIC DNA]</scope>
    <source>
        <strain evidence="8">MUCL 33604</strain>
    </source>
</reference>
<dbReference type="HOGENOM" id="CLU_105134_1_0_1"/>
<comment type="subcellular location">
    <subcellularLocation>
        <location evidence="1 6">Secreted</location>
        <location evidence="1 6">Cell wall</location>
    </subcellularLocation>
</comment>
<gene>
    <name evidence="7" type="ORF">JAAARDRAFT_36128</name>
</gene>
<dbReference type="OrthoDB" id="4225815at2759"/>
<evidence type="ECO:0000256" key="6">
    <source>
        <dbReference type="RuleBase" id="RU365009"/>
    </source>
</evidence>
<keyword evidence="6" id="KW-0732">Signal</keyword>
<evidence type="ECO:0000256" key="1">
    <source>
        <dbReference type="ARBA" id="ARBA00004191"/>
    </source>
</evidence>
<dbReference type="AlphaFoldDB" id="A0A067PS34"/>
<dbReference type="EMBL" id="KL197721">
    <property type="protein sequence ID" value="KDQ56645.1"/>
    <property type="molecule type" value="Genomic_DNA"/>
</dbReference>
<dbReference type="InterPro" id="IPR001338">
    <property type="entry name" value="Class_I_Hydrophobin"/>
</dbReference>
<keyword evidence="5 6" id="KW-1015">Disulfide bond</keyword>
<sequence>MKFTSSLAVVAAVVVSVDAAAMGPNAQRMAQGLPPLPPRNLGTGVFGAKRTAPSSSPSTCSAGHLQCCDTVTTSSNSEASTIIELLGIPAEDVTGLLGLTCSTLTGNKSCRKSTVCCEDNDYNGIISLGCTTVTS</sequence>
<organism evidence="7 8">
    <name type="scientific">Jaapia argillacea MUCL 33604</name>
    <dbReference type="NCBI Taxonomy" id="933084"/>
    <lineage>
        <taxon>Eukaryota</taxon>
        <taxon>Fungi</taxon>
        <taxon>Dikarya</taxon>
        <taxon>Basidiomycota</taxon>
        <taxon>Agaricomycotina</taxon>
        <taxon>Agaricomycetes</taxon>
        <taxon>Agaricomycetidae</taxon>
        <taxon>Jaapiales</taxon>
        <taxon>Jaapiaceae</taxon>
        <taxon>Jaapia</taxon>
    </lineage>
</organism>
<dbReference type="GO" id="GO:0005199">
    <property type="term" value="F:structural constituent of cell wall"/>
    <property type="evidence" value="ECO:0007669"/>
    <property type="project" value="InterPro"/>
</dbReference>
<dbReference type="Proteomes" id="UP000027265">
    <property type="component" value="Unassembled WGS sequence"/>
</dbReference>
<dbReference type="InParanoid" id="A0A067PS34"/>
<dbReference type="Pfam" id="PF01185">
    <property type="entry name" value="Hydrophobin"/>
    <property type="match status" value="1"/>
</dbReference>
<proteinExistence type="inferred from homology"/>
<feature type="chain" id="PRO_5013986736" description="Hydrophobin" evidence="6">
    <location>
        <begin position="20"/>
        <end position="135"/>
    </location>
</feature>
<dbReference type="SMART" id="SM00075">
    <property type="entry name" value="HYDRO"/>
    <property type="match status" value="1"/>
</dbReference>
<evidence type="ECO:0000313" key="7">
    <source>
        <dbReference type="EMBL" id="KDQ56645.1"/>
    </source>
</evidence>
<evidence type="ECO:0000256" key="5">
    <source>
        <dbReference type="ARBA" id="ARBA00023157"/>
    </source>
</evidence>
<evidence type="ECO:0000256" key="3">
    <source>
        <dbReference type="ARBA" id="ARBA00022512"/>
    </source>
</evidence>
<keyword evidence="3 6" id="KW-0134">Cell wall</keyword>
<evidence type="ECO:0000256" key="2">
    <source>
        <dbReference type="ARBA" id="ARBA00010446"/>
    </source>
</evidence>
<comment type="similarity">
    <text evidence="2 6">Belongs to the fungal hydrophobin family.</text>
</comment>
<accession>A0A067PS34</accession>
<name>A0A067PS34_9AGAM</name>
<dbReference type="GO" id="GO:0009277">
    <property type="term" value="C:fungal-type cell wall"/>
    <property type="evidence" value="ECO:0007669"/>
    <property type="project" value="InterPro"/>
</dbReference>
<protein>
    <recommendedName>
        <fullName evidence="6">Hydrophobin</fullName>
    </recommendedName>
</protein>
<evidence type="ECO:0000313" key="8">
    <source>
        <dbReference type="Proteomes" id="UP000027265"/>
    </source>
</evidence>
<evidence type="ECO:0000256" key="4">
    <source>
        <dbReference type="ARBA" id="ARBA00022525"/>
    </source>
</evidence>
<keyword evidence="4 6" id="KW-0964">Secreted</keyword>
<keyword evidence="8" id="KW-1185">Reference proteome</keyword>
<feature type="signal peptide" evidence="6">
    <location>
        <begin position="1"/>
        <end position="19"/>
    </location>
</feature>
<dbReference type="CDD" id="cd23507">
    <property type="entry name" value="hydrophobin_I"/>
    <property type="match status" value="1"/>
</dbReference>